<proteinExistence type="predicted"/>
<dbReference type="AlphaFoldDB" id="A0A0F7JEY9"/>
<geneLocation type="plasmid" evidence="1 2">
    <name>pYU39_4.2</name>
</geneLocation>
<reference evidence="1 2" key="1">
    <citation type="journal article" date="2015" name="Genome Announc.">
        <title>Complete Genome Sequencing of a Multidrug-Resistant and Human-Invasive Salmonella enterica Serovar Typhimurium Strain of the Emerging Sequence Type 213 Genotype.</title>
        <authorList>
            <person name="Calva E."/>
            <person name="Silva C."/>
            <person name="Zaidi M.B."/>
            <person name="Sanchez-Flores A."/>
            <person name="Estrada K."/>
            <person name="Silva G.G."/>
            <person name="Soto-Jimenez L.M."/>
            <person name="Wiesner M."/>
            <person name="Fernandez-Mora M."/>
            <person name="Edwards R.A."/>
            <person name="Vinuesa P."/>
        </authorList>
    </citation>
    <scope>NUCLEOTIDE SEQUENCE [LARGE SCALE GENOMIC DNA]</scope>
    <source>
        <strain evidence="1 2">YU39</strain>
        <plasmid evidence="1 2">pYU39_4.2</plasmid>
    </source>
</reference>
<name>A0A0F7JEY9_SALTM</name>
<keyword evidence="1" id="KW-0614">Plasmid</keyword>
<gene>
    <name evidence="1" type="ORF">SE14_05210</name>
</gene>
<accession>A0A0F7JEY9</accession>
<evidence type="ECO:0000313" key="1">
    <source>
        <dbReference type="EMBL" id="AKH10532.1"/>
    </source>
</evidence>
<sequence length="63" mass="7377">MNRLLLMRILCLLQKRIFLKPVGLTMVFFCPGMTSCEQKKNLKEWLSHSEIALAGRKDSDFEF</sequence>
<dbReference type="Proteomes" id="UP000034636">
    <property type="component" value="Plasmid pYU39_4.2"/>
</dbReference>
<organism evidence="1 2">
    <name type="scientific">Salmonella typhimurium</name>
    <dbReference type="NCBI Taxonomy" id="90371"/>
    <lineage>
        <taxon>Bacteria</taxon>
        <taxon>Pseudomonadati</taxon>
        <taxon>Pseudomonadota</taxon>
        <taxon>Gammaproteobacteria</taxon>
        <taxon>Enterobacterales</taxon>
        <taxon>Enterobacteriaceae</taxon>
        <taxon>Salmonella</taxon>
    </lineage>
</organism>
<evidence type="ECO:0000313" key="2">
    <source>
        <dbReference type="Proteomes" id="UP000034636"/>
    </source>
</evidence>
<protein>
    <submittedName>
        <fullName evidence="1">Uncharacterized protein</fullName>
    </submittedName>
</protein>
<dbReference type="EMBL" id="CP011434">
    <property type="protein sequence ID" value="AKH10532.1"/>
    <property type="molecule type" value="Genomic_DNA"/>
</dbReference>